<accession>A0A143YPE7</accession>
<gene>
    <name evidence="4" type="ORF">SAMN05216375_10514</name>
    <name evidence="3" type="ORF">TR210_1136</name>
</gene>
<dbReference type="AlphaFoldDB" id="A0A143YPE7"/>
<evidence type="ECO:0000313" key="6">
    <source>
        <dbReference type="Proteomes" id="UP000199280"/>
    </source>
</evidence>
<dbReference type="EMBL" id="FNYT01000005">
    <property type="protein sequence ID" value="SEI91053.1"/>
    <property type="molecule type" value="Genomic_DNA"/>
</dbReference>
<dbReference type="Proteomes" id="UP000076878">
    <property type="component" value="Unassembled WGS sequence"/>
</dbReference>
<proteinExistence type="inferred from homology"/>
<dbReference type="InterPro" id="IPR000086">
    <property type="entry name" value="NUDIX_hydrolase_dom"/>
</dbReference>
<dbReference type="InterPro" id="IPR015797">
    <property type="entry name" value="NUDIX_hydrolase-like_dom_sf"/>
</dbReference>
<dbReference type="OrthoDB" id="9787880at2"/>
<dbReference type="Gene3D" id="3.90.79.10">
    <property type="entry name" value="Nucleoside Triphosphate Pyrophosphohydrolase"/>
    <property type="match status" value="1"/>
</dbReference>
<dbReference type="Pfam" id="PF00293">
    <property type="entry name" value="NUDIX"/>
    <property type="match status" value="1"/>
</dbReference>
<feature type="domain" description="Nudix hydrolase" evidence="2">
    <location>
        <begin position="41"/>
        <end position="181"/>
    </location>
</feature>
<reference evidence="4 6" key="2">
    <citation type="submission" date="2016-10" db="EMBL/GenBank/DDBJ databases">
        <authorList>
            <person name="Varghese N."/>
            <person name="Submissions S."/>
        </authorList>
    </citation>
    <scope>NUCLEOTIDE SEQUENCE [LARGE SCALE GENOMIC DNA]</scope>
    <source>
        <strain evidence="4 6">DSM 22150</strain>
    </source>
</reference>
<sequence length="186" mass="21463">MGIRQMLADYSPFNQQEEKDRELMLRYLDQFADLFGRENEFAHFTASSWVVNRERTKVLMVYHNIYRSWSWIGGHMDGETDFLATAIRETKEETGIEEVRPVSRELFSLEILSVDGHVKNGKQVGTHVHLNLTYLLEADETQRTSVKPDENSGVAWMGLDEALAKCSEPYMKLIYAKLNAKLKATQ</sequence>
<dbReference type="PROSITE" id="PS51462">
    <property type="entry name" value="NUDIX"/>
    <property type="match status" value="1"/>
</dbReference>
<protein>
    <submittedName>
        <fullName evidence="4">8-oxo-dGTP pyrophosphatase MutT, NUDIX family</fullName>
    </submittedName>
</protein>
<keyword evidence="6" id="KW-1185">Reference proteome</keyword>
<dbReference type="CDD" id="cd03674">
    <property type="entry name" value="NUDIX_Hydrolase"/>
    <property type="match status" value="1"/>
</dbReference>
<evidence type="ECO:0000313" key="4">
    <source>
        <dbReference type="EMBL" id="SEI91053.1"/>
    </source>
</evidence>
<organism evidence="3 5">
    <name type="scientific">Trichococcus ilyis</name>
    <dbReference type="NCBI Taxonomy" id="640938"/>
    <lineage>
        <taxon>Bacteria</taxon>
        <taxon>Bacillati</taxon>
        <taxon>Bacillota</taxon>
        <taxon>Bacilli</taxon>
        <taxon>Lactobacillales</taxon>
        <taxon>Carnobacteriaceae</taxon>
        <taxon>Trichococcus</taxon>
    </lineage>
</organism>
<name>A0A143YPE7_9LACT</name>
<dbReference type="SUPFAM" id="SSF55811">
    <property type="entry name" value="Nudix"/>
    <property type="match status" value="1"/>
</dbReference>
<comment type="similarity">
    <text evidence="1">Belongs to the Nudix hydrolase family.</text>
</comment>
<evidence type="ECO:0000259" key="2">
    <source>
        <dbReference type="PROSITE" id="PS51462"/>
    </source>
</evidence>
<dbReference type="EMBL" id="FJNB01000006">
    <property type="protein sequence ID" value="CZQ93353.1"/>
    <property type="molecule type" value="Genomic_DNA"/>
</dbReference>
<evidence type="ECO:0000256" key="1">
    <source>
        <dbReference type="ARBA" id="ARBA00005582"/>
    </source>
</evidence>
<dbReference type="RefSeq" id="WP_068622429.1">
    <property type="nucleotide sequence ID" value="NZ_FJNB01000006.1"/>
</dbReference>
<evidence type="ECO:0000313" key="3">
    <source>
        <dbReference type="EMBL" id="CZQ93353.1"/>
    </source>
</evidence>
<reference evidence="3 5" key="1">
    <citation type="submission" date="2016-02" db="EMBL/GenBank/DDBJ databases">
        <authorList>
            <person name="Wen L."/>
            <person name="He K."/>
            <person name="Yang H."/>
        </authorList>
    </citation>
    <scope>NUCLEOTIDE SEQUENCE [LARGE SCALE GENOMIC DNA]</scope>
    <source>
        <strain evidence="3">Trichococcus_R210</strain>
    </source>
</reference>
<dbReference type="STRING" id="640938.TR210_1136"/>
<dbReference type="PANTHER" id="PTHR43736">
    <property type="entry name" value="ADP-RIBOSE PYROPHOSPHATASE"/>
    <property type="match status" value="1"/>
</dbReference>
<evidence type="ECO:0000313" key="5">
    <source>
        <dbReference type="Proteomes" id="UP000076878"/>
    </source>
</evidence>
<dbReference type="PANTHER" id="PTHR43736:SF1">
    <property type="entry name" value="DIHYDRONEOPTERIN TRIPHOSPHATE DIPHOSPHATASE"/>
    <property type="match status" value="1"/>
</dbReference>
<dbReference type="Proteomes" id="UP000199280">
    <property type="component" value="Unassembled WGS sequence"/>
</dbReference>